<feature type="transmembrane region" description="Helical" evidence="1">
    <location>
        <begin position="60"/>
        <end position="78"/>
    </location>
</feature>
<sequence length="299" mass="30967">MRSRHWLTVLLLVAGVLSAVHLVGVLTTSPLLPSAEVLAWVALAGVALVAGAPASWPVRLALLAVPLGLAVPAAVAYLRHFVAEWNGEAGGYGFVGYTPLGPLQPAWAERWWFLVPGVVGCVAVAVLVRALPGAHDGSPNRVDRILAAVLAGGFVAGCYYDLTYRWSAWENWTVGGFLGTALPPVLLAGVLLGLGLTILVRVGARTLAVGTALLALTLLGGAWQVGRRGRSGGGDGPEEVFLMPEHGSLLSLMPEFTSLAVPPAVLSFAQLVAAAALLVGCRRVVLARKRAHGGVRPGS</sequence>
<dbReference type="Proteomes" id="UP000198937">
    <property type="component" value="Unassembled WGS sequence"/>
</dbReference>
<name>A0A1C6U8Z7_9ACTN</name>
<dbReference type="EMBL" id="FMIA01000002">
    <property type="protein sequence ID" value="SCL50339.1"/>
    <property type="molecule type" value="Genomic_DNA"/>
</dbReference>
<feature type="transmembrane region" description="Helical" evidence="1">
    <location>
        <begin position="174"/>
        <end position="200"/>
    </location>
</feature>
<evidence type="ECO:0000256" key="1">
    <source>
        <dbReference type="SAM" id="Phobius"/>
    </source>
</evidence>
<keyword evidence="1" id="KW-0472">Membrane</keyword>
<dbReference type="STRING" id="683228.GA0070617_1451"/>
<evidence type="ECO:0000313" key="2">
    <source>
        <dbReference type="EMBL" id="SCL50339.1"/>
    </source>
</evidence>
<feature type="transmembrane region" description="Helical" evidence="1">
    <location>
        <begin position="259"/>
        <end position="280"/>
    </location>
</feature>
<feature type="transmembrane region" description="Helical" evidence="1">
    <location>
        <begin position="144"/>
        <end position="162"/>
    </location>
</feature>
<gene>
    <name evidence="2" type="ORF">GA0070617_1451</name>
</gene>
<keyword evidence="1" id="KW-0812">Transmembrane</keyword>
<accession>A0A1C6U8Z7</accession>
<feature type="transmembrane region" description="Helical" evidence="1">
    <location>
        <begin position="32"/>
        <end position="53"/>
    </location>
</feature>
<feature type="transmembrane region" description="Helical" evidence="1">
    <location>
        <begin position="207"/>
        <end position="226"/>
    </location>
</feature>
<reference evidence="2 3" key="1">
    <citation type="submission" date="2016-06" db="EMBL/GenBank/DDBJ databases">
        <authorList>
            <person name="Kjaerup R.B."/>
            <person name="Dalgaard T.S."/>
            <person name="Juul-Madsen H.R."/>
        </authorList>
    </citation>
    <scope>NUCLEOTIDE SEQUENCE [LARGE SCALE GENOMIC DNA]</scope>
    <source>
        <strain evidence="2 3">DSM 45577</strain>
    </source>
</reference>
<keyword evidence="3" id="KW-1185">Reference proteome</keyword>
<evidence type="ECO:0000313" key="3">
    <source>
        <dbReference type="Proteomes" id="UP000198937"/>
    </source>
</evidence>
<protein>
    <submittedName>
        <fullName evidence="2">Uncharacterized protein</fullName>
    </submittedName>
</protein>
<feature type="transmembrane region" description="Helical" evidence="1">
    <location>
        <begin position="111"/>
        <end position="132"/>
    </location>
</feature>
<keyword evidence="1" id="KW-1133">Transmembrane helix</keyword>
<dbReference type="AlphaFoldDB" id="A0A1C6U8Z7"/>
<proteinExistence type="predicted"/>
<organism evidence="2 3">
    <name type="scientific">Micromonospora yangpuensis</name>
    <dbReference type="NCBI Taxonomy" id="683228"/>
    <lineage>
        <taxon>Bacteria</taxon>
        <taxon>Bacillati</taxon>
        <taxon>Actinomycetota</taxon>
        <taxon>Actinomycetes</taxon>
        <taxon>Micromonosporales</taxon>
        <taxon>Micromonosporaceae</taxon>
        <taxon>Micromonospora</taxon>
    </lineage>
</organism>